<evidence type="ECO:0000313" key="2">
    <source>
        <dbReference type="EMBL" id="MBN8123984.1"/>
    </source>
</evidence>
<accession>A0AAW4HHW7</accession>
<protein>
    <submittedName>
        <fullName evidence="2">Cupin domain-containing protein</fullName>
    </submittedName>
</protein>
<dbReference type="CDD" id="cd06981">
    <property type="entry name" value="cupin_reut_a1446"/>
    <property type="match status" value="1"/>
</dbReference>
<gene>
    <name evidence="2" type="ORF">J0J18_19755</name>
</gene>
<dbReference type="InterPro" id="IPR011051">
    <property type="entry name" value="RmlC_Cupin_sf"/>
</dbReference>
<dbReference type="Pfam" id="PF07883">
    <property type="entry name" value="Cupin_2"/>
    <property type="match status" value="1"/>
</dbReference>
<dbReference type="Proteomes" id="UP000664056">
    <property type="component" value="Unassembled WGS sequence"/>
</dbReference>
<dbReference type="Gene3D" id="2.60.120.10">
    <property type="entry name" value="Jelly Rolls"/>
    <property type="match status" value="1"/>
</dbReference>
<evidence type="ECO:0000313" key="3">
    <source>
        <dbReference type="Proteomes" id="UP000664056"/>
    </source>
</evidence>
<comment type="caution">
    <text evidence="2">The sequence shown here is derived from an EMBL/GenBank/DDBJ whole genome shotgun (WGS) entry which is preliminary data.</text>
</comment>
<sequence>MKESLMIQNLFDNLPSSLAQEQFDDLLKLDNVRIERIVSHGHHSPETGWYDQEEHEWVLILQGEGEIEFEAGNIVHLTKGEHLFIPAHQKHKVRWTTPSEQTIWLAVFFHKRAFS</sequence>
<dbReference type="InterPro" id="IPR014710">
    <property type="entry name" value="RmlC-like_jellyroll"/>
</dbReference>
<dbReference type="SUPFAM" id="SSF51182">
    <property type="entry name" value="RmlC-like cupins"/>
    <property type="match status" value="1"/>
</dbReference>
<dbReference type="InterPro" id="IPR013096">
    <property type="entry name" value="Cupin_2"/>
</dbReference>
<dbReference type="AlphaFoldDB" id="A0AAW4HHW7"/>
<proteinExistence type="predicted"/>
<evidence type="ECO:0000259" key="1">
    <source>
        <dbReference type="Pfam" id="PF07883"/>
    </source>
</evidence>
<feature type="domain" description="Cupin type-2" evidence="1">
    <location>
        <begin position="51"/>
        <end position="108"/>
    </location>
</feature>
<dbReference type="RefSeq" id="WP_206623061.1">
    <property type="nucleotide sequence ID" value="NZ_JAFKOQ010000020.1"/>
</dbReference>
<dbReference type="EMBL" id="JAFKOQ010000020">
    <property type="protein sequence ID" value="MBN8123984.1"/>
    <property type="molecule type" value="Genomic_DNA"/>
</dbReference>
<reference evidence="2" key="1">
    <citation type="submission" date="2021-03" db="EMBL/GenBank/DDBJ databases">
        <title>Study of the foodborne Vibrio vulnificus isolates from China.</title>
        <authorList>
            <person name="Zheng Z."/>
            <person name="Ye L."/>
        </authorList>
    </citation>
    <scope>NUCLEOTIDE SEQUENCE</scope>
    <source>
        <strain evidence="2">Vv1582</strain>
    </source>
</reference>
<organism evidence="2 3">
    <name type="scientific">Vibrio vulnificus</name>
    <dbReference type="NCBI Taxonomy" id="672"/>
    <lineage>
        <taxon>Bacteria</taxon>
        <taxon>Pseudomonadati</taxon>
        <taxon>Pseudomonadota</taxon>
        <taxon>Gammaproteobacteria</taxon>
        <taxon>Vibrionales</taxon>
        <taxon>Vibrionaceae</taxon>
        <taxon>Vibrio</taxon>
    </lineage>
</organism>
<name>A0AAW4HHW7_VIBVL</name>